<protein>
    <submittedName>
        <fullName evidence="3">Uncharacterized protein</fullName>
    </submittedName>
</protein>
<evidence type="ECO:0000256" key="1">
    <source>
        <dbReference type="SAM" id="Coils"/>
    </source>
</evidence>
<accession>A0AA88HWR0</accession>
<dbReference type="GO" id="GO:0005829">
    <property type="term" value="C:cytosol"/>
    <property type="evidence" value="ECO:0007669"/>
    <property type="project" value="TreeGrafter"/>
</dbReference>
<keyword evidence="1" id="KW-0175">Coiled coil</keyword>
<dbReference type="CDD" id="cd21936">
    <property type="entry name" value="ZIP_TSC22D"/>
    <property type="match status" value="1"/>
</dbReference>
<evidence type="ECO:0000313" key="4">
    <source>
        <dbReference type="Proteomes" id="UP001187531"/>
    </source>
</evidence>
<evidence type="ECO:0000313" key="3">
    <source>
        <dbReference type="EMBL" id="KAK2719545.1"/>
    </source>
</evidence>
<dbReference type="GO" id="GO:0006357">
    <property type="term" value="P:regulation of transcription by RNA polymerase II"/>
    <property type="evidence" value="ECO:0007669"/>
    <property type="project" value="InterPro"/>
</dbReference>
<proteinExistence type="predicted"/>
<dbReference type="PANTHER" id="PTHR46745:SF1">
    <property type="entry name" value="TSC22 DOMAIN FAMILY PROTEIN 1"/>
    <property type="match status" value="1"/>
</dbReference>
<dbReference type="Gene3D" id="1.20.5.490">
    <property type="entry name" value="Single helix bin"/>
    <property type="match status" value="1"/>
</dbReference>
<dbReference type="GO" id="GO:0008284">
    <property type="term" value="P:positive regulation of cell population proliferation"/>
    <property type="evidence" value="ECO:0007669"/>
    <property type="project" value="TreeGrafter"/>
</dbReference>
<dbReference type="EMBL" id="JAVRJZ010000008">
    <property type="protein sequence ID" value="KAK2719545.1"/>
    <property type="molecule type" value="Genomic_DNA"/>
</dbReference>
<sequence length="797" mass="86454">MNGNPAKGTERQDDKSSNPPTAPPPLPPSPVSGGPHRKKSSSFQITKVQYPRRGSIDLGDDSNDESHTEDTSDITDNGDPVVDTAVNVATSVESIASRFTVVRASPSASSQPYRRGRWTIEDSYQNICSVDTAAAGVRSSHDVGVRPSTSEVESVPMVKAENEPDVDLRRSISSQESILDIPVASHTDDDNSILQPKKVITSGDIGNASTICQNSVSVNEMGCKSNYSGAGVSSYGLTEDDHISGLCQTSANHQMLSSQEDILSLSNASGERASDLNECQPASQNTEYLLSHHPNPLNAQSSPLLNEKEIREILDMKGNEAVNRNRNMTPLCQPVVNTPCVTNEAPKLIQGNLLQNKVGISHPASYASILSQNANIHDSSTSCMQISGDIPIASFDQHPKSPIKVNAVNSEYVLQDSSISSNQRCYSNDPLNNQASYSSNPENSKSYNLKEENFGARFNEGVQESNYHHMNPQTIQQSTPQQFAQQSSQSRSSVNYNLELMNETKLKNASQLGASENFQLMTTQQVQQTKKNGATQCDFGVVSSLPATHSQFEEKFVSDPGNESYNQLSPMIQSNQPLNLHPAVNANFQGTQALGSTVSFTSGTTQAVNPRPLKLPPSVQNEHKTGSPSVQNLATINPDVSGYGSNVINSIQNVQQPRFQSPAESCNQNILQQHPNVNLINPNSNQPGSMLSQQLERENVRPMIHAALQIQDHDVGSSATGGSSAAIDNRIVQALDIVKDRLIHAVREEVDELKLKIEELNSRIRELESENSILRGAVPSEFLAQLDIQKNSGITKN</sequence>
<feature type="compositionally biased region" description="Pro residues" evidence="2">
    <location>
        <begin position="20"/>
        <end position="30"/>
    </location>
</feature>
<feature type="region of interest" description="Disordered" evidence="2">
    <location>
        <begin position="424"/>
        <end position="446"/>
    </location>
</feature>
<dbReference type="InterPro" id="IPR000580">
    <property type="entry name" value="TSC22/Bun"/>
</dbReference>
<organism evidence="3 4">
    <name type="scientific">Artemia franciscana</name>
    <name type="common">Brine shrimp</name>
    <name type="synonym">Artemia sanfranciscana</name>
    <dbReference type="NCBI Taxonomy" id="6661"/>
    <lineage>
        <taxon>Eukaryota</taxon>
        <taxon>Metazoa</taxon>
        <taxon>Ecdysozoa</taxon>
        <taxon>Arthropoda</taxon>
        <taxon>Crustacea</taxon>
        <taxon>Branchiopoda</taxon>
        <taxon>Anostraca</taxon>
        <taxon>Artemiidae</taxon>
        <taxon>Artemia</taxon>
    </lineage>
</organism>
<gene>
    <name evidence="3" type="ORF">QYM36_005129</name>
</gene>
<reference evidence="3" key="1">
    <citation type="submission" date="2023-07" db="EMBL/GenBank/DDBJ databases">
        <title>Chromosome-level genome assembly of Artemia franciscana.</title>
        <authorList>
            <person name="Jo E."/>
        </authorList>
    </citation>
    <scope>NUCLEOTIDE SEQUENCE</scope>
    <source>
        <tissue evidence="3">Whole body</tissue>
    </source>
</reference>
<dbReference type="PANTHER" id="PTHR46745">
    <property type="entry name" value="TSC22 DOMAIN FAMILY PROTEIN 1"/>
    <property type="match status" value="1"/>
</dbReference>
<feature type="coiled-coil region" evidence="1">
    <location>
        <begin position="743"/>
        <end position="777"/>
    </location>
</feature>
<dbReference type="GO" id="GO:0005634">
    <property type="term" value="C:nucleus"/>
    <property type="evidence" value="ECO:0007669"/>
    <property type="project" value="TreeGrafter"/>
</dbReference>
<dbReference type="Proteomes" id="UP001187531">
    <property type="component" value="Unassembled WGS sequence"/>
</dbReference>
<keyword evidence="4" id="KW-1185">Reference proteome</keyword>
<dbReference type="AlphaFoldDB" id="A0AA88HWR0"/>
<dbReference type="GO" id="GO:0043066">
    <property type="term" value="P:negative regulation of apoptotic process"/>
    <property type="evidence" value="ECO:0007669"/>
    <property type="project" value="TreeGrafter"/>
</dbReference>
<evidence type="ECO:0000256" key="2">
    <source>
        <dbReference type="SAM" id="MobiDB-lite"/>
    </source>
</evidence>
<dbReference type="Pfam" id="PF01166">
    <property type="entry name" value="TSC22"/>
    <property type="match status" value="1"/>
</dbReference>
<feature type="region of interest" description="Disordered" evidence="2">
    <location>
        <begin position="1"/>
        <end position="80"/>
    </location>
</feature>
<name>A0AA88HWR0_ARTSF</name>
<comment type="caution">
    <text evidence="3">The sequence shown here is derived from an EMBL/GenBank/DDBJ whole genome shotgun (WGS) entry which is preliminary data.</text>
</comment>
<dbReference type="SUPFAM" id="SSF58026">
    <property type="entry name" value="Delta-sleep-inducing peptide immunoreactive peptide"/>
    <property type="match status" value="1"/>
</dbReference>